<dbReference type="GO" id="GO:0070039">
    <property type="term" value="F:rRNA (guanosine-2'-O-)-methyltransferase activity"/>
    <property type="evidence" value="ECO:0007669"/>
    <property type="project" value="UniProtKB-UniRule"/>
</dbReference>
<dbReference type="EMBL" id="CACVAY010000105">
    <property type="protein sequence ID" value="CAA6821585.1"/>
    <property type="molecule type" value="Genomic_DNA"/>
</dbReference>
<dbReference type="InterPro" id="IPR029028">
    <property type="entry name" value="Alpha/beta_knot_MTases"/>
</dbReference>
<dbReference type="NCBIfam" id="TIGR00186">
    <property type="entry name" value="rRNA_methyl_3"/>
    <property type="match status" value="1"/>
</dbReference>
<dbReference type="PANTHER" id="PTHR46429:SF1">
    <property type="entry name" value="23S RRNA (GUANOSINE-2'-O-)-METHYLTRANSFERASE RLMB"/>
    <property type="match status" value="1"/>
</dbReference>
<evidence type="ECO:0000256" key="5">
    <source>
        <dbReference type="ARBA" id="ARBA00022691"/>
    </source>
</evidence>
<evidence type="ECO:0000256" key="4">
    <source>
        <dbReference type="ARBA" id="ARBA00022679"/>
    </source>
</evidence>
<dbReference type="InterPro" id="IPR029064">
    <property type="entry name" value="Ribosomal_eL30-like_sf"/>
</dbReference>
<name>A0A6S6TQL5_9GAMM</name>
<feature type="binding site" evidence="6">
    <location>
        <position position="227"/>
    </location>
    <ligand>
        <name>S-adenosyl-L-methionine</name>
        <dbReference type="ChEBI" id="CHEBI:59789"/>
    </ligand>
</feature>
<reference evidence="8" key="1">
    <citation type="submission" date="2020-01" db="EMBL/GenBank/DDBJ databases">
        <authorList>
            <person name="Meier V. D."/>
            <person name="Meier V D."/>
        </authorList>
    </citation>
    <scope>NUCLEOTIDE SEQUENCE</scope>
    <source>
        <strain evidence="8">HLG_WM_MAG_07</strain>
    </source>
</reference>
<dbReference type="InterPro" id="IPR004441">
    <property type="entry name" value="rRNA_MeTrfase_TrmH"/>
</dbReference>
<dbReference type="InterPro" id="IPR029026">
    <property type="entry name" value="tRNA_m1G_MTases_N"/>
</dbReference>
<dbReference type="HAMAP" id="MF_01887">
    <property type="entry name" value="23SrRNA_methyltr_B"/>
    <property type="match status" value="1"/>
</dbReference>
<comment type="catalytic activity">
    <reaction evidence="6">
        <text>guanosine(2251) in 23S rRNA + S-adenosyl-L-methionine = 2'-O-methylguanosine(2251) in 23S rRNA + S-adenosyl-L-homocysteine + H(+)</text>
        <dbReference type="Rhea" id="RHEA:24140"/>
        <dbReference type="Rhea" id="RHEA-COMP:10239"/>
        <dbReference type="Rhea" id="RHEA-COMP:10241"/>
        <dbReference type="ChEBI" id="CHEBI:15378"/>
        <dbReference type="ChEBI" id="CHEBI:57856"/>
        <dbReference type="ChEBI" id="CHEBI:59789"/>
        <dbReference type="ChEBI" id="CHEBI:74269"/>
        <dbReference type="ChEBI" id="CHEBI:74445"/>
        <dbReference type="EC" id="2.1.1.185"/>
    </reaction>
</comment>
<dbReference type="Gene3D" id="3.40.1280.10">
    <property type="match status" value="1"/>
</dbReference>
<accession>A0A6S6TQL5</accession>
<dbReference type="GO" id="GO:0003723">
    <property type="term" value="F:RNA binding"/>
    <property type="evidence" value="ECO:0007669"/>
    <property type="project" value="InterPro"/>
</dbReference>
<evidence type="ECO:0000313" key="8">
    <source>
        <dbReference type="EMBL" id="CAA6821585.1"/>
    </source>
</evidence>
<evidence type="ECO:0000256" key="1">
    <source>
        <dbReference type="ARBA" id="ARBA00022490"/>
    </source>
</evidence>
<keyword evidence="3 6" id="KW-0489">Methyltransferase</keyword>
<dbReference type="GO" id="GO:0005829">
    <property type="term" value="C:cytosol"/>
    <property type="evidence" value="ECO:0007669"/>
    <property type="project" value="TreeGrafter"/>
</dbReference>
<feature type="domain" description="RNA 2-O ribose methyltransferase substrate binding" evidence="7">
    <location>
        <begin position="5"/>
        <end position="81"/>
    </location>
</feature>
<comment type="function">
    <text evidence="6">Specifically methylates the ribose of guanosine 2251 in 23S rRNA.</text>
</comment>
<evidence type="ECO:0000256" key="6">
    <source>
        <dbReference type="HAMAP-Rule" id="MF_01887"/>
    </source>
</evidence>
<keyword evidence="5 6" id="KW-0949">S-adenosyl-L-methionine</keyword>
<dbReference type="SUPFAM" id="SSF55315">
    <property type="entry name" value="L30e-like"/>
    <property type="match status" value="1"/>
</dbReference>
<dbReference type="CDD" id="cd18103">
    <property type="entry name" value="SpoU-like_RlmB"/>
    <property type="match status" value="1"/>
</dbReference>
<evidence type="ECO:0000256" key="3">
    <source>
        <dbReference type="ARBA" id="ARBA00022603"/>
    </source>
</evidence>
<sequence>MAKTTIHGIHAVQTAIENDPSNIIQLWADTKSHHQRLMPVLELAQKKGMSVAYADGAQLEKLAKTRKHQNIVAEYTVPKNLTENDLWDLLANLQETPFLLILDEVTDPHNLGACLRTCEAAGVHAVVAPRDNAVGLTPTARKVASGAAELVPFIQVTNLARTLQTLKDHGVWILGTSDKARGDLFQQDLTMPVALVMGAEGKGMRRLTEKHCDILLSIPMAGQISSLNISVATGVCLYEAVRQRRLA</sequence>
<keyword evidence="2 6" id="KW-0698">rRNA processing</keyword>
<comment type="similarity">
    <text evidence="6">Belongs to the class IV-like SAM-binding methyltransferase superfamily. RNA methyltransferase TrmH family. RlmB subfamily.</text>
</comment>
<dbReference type="InterPro" id="IPR001537">
    <property type="entry name" value="SpoU_MeTrfase"/>
</dbReference>
<dbReference type="Pfam" id="PF08032">
    <property type="entry name" value="SpoU_sub_bind"/>
    <property type="match status" value="1"/>
</dbReference>
<feature type="binding site" evidence="6">
    <location>
        <position position="218"/>
    </location>
    <ligand>
        <name>S-adenosyl-L-methionine</name>
        <dbReference type="ChEBI" id="CHEBI:59789"/>
    </ligand>
</feature>
<dbReference type="Gene3D" id="3.30.1330.30">
    <property type="match status" value="1"/>
</dbReference>
<dbReference type="FunFam" id="3.40.1280.10:FF:000008">
    <property type="entry name" value="Group 3 RNA methyltransferase TrmH"/>
    <property type="match status" value="1"/>
</dbReference>
<organism evidence="8">
    <name type="scientific">uncultured Thiotrichaceae bacterium</name>
    <dbReference type="NCBI Taxonomy" id="298394"/>
    <lineage>
        <taxon>Bacteria</taxon>
        <taxon>Pseudomonadati</taxon>
        <taxon>Pseudomonadota</taxon>
        <taxon>Gammaproteobacteria</taxon>
        <taxon>Thiotrichales</taxon>
        <taxon>Thiotrichaceae</taxon>
        <taxon>environmental samples</taxon>
    </lineage>
</organism>
<keyword evidence="4 6" id="KW-0808">Transferase</keyword>
<gene>
    <name evidence="6" type="primary">rlmB</name>
    <name evidence="8" type="ORF">HELGO_WM20017</name>
</gene>
<dbReference type="InterPro" id="IPR013123">
    <property type="entry name" value="SpoU_subst-bd"/>
</dbReference>
<keyword evidence="1 6" id="KW-0963">Cytoplasm</keyword>
<dbReference type="EC" id="2.1.1.185" evidence="6"/>
<dbReference type="SMART" id="SM00967">
    <property type="entry name" value="SpoU_sub_bind"/>
    <property type="match status" value="1"/>
</dbReference>
<dbReference type="InterPro" id="IPR024915">
    <property type="entry name" value="23S_rRNA_MeTrfase_RlmB"/>
</dbReference>
<evidence type="ECO:0000256" key="2">
    <source>
        <dbReference type="ARBA" id="ARBA00022552"/>
    </source>
</evidence>
<protein>
    <recommendedName>
        <fullName evidence="6">23S rRNA (guanosine-2'-O-)-methyltransferase RlmB</fullName>
        <ecNumber evidence="6">2.1.1.185</ecNumber>
    </recommendedName>
    <alternativeName>
        <fullName evidence="6">23S rRNA (guanosine2251 2'-O)-methyltransferase</fullName>
    </alternativeName>
    <alternativeName>
        <fullName evidence="6">23S rRNA Gm2251 2'-O-methyltransferase</fullName>
    </alternativeName>
</protein>
<feature type="binding site" evidence="6">
    <location>
        <position position="198"/>
    </location>
    <ligand>
        <name>S-adenosyl-L-methionine</name>
        <dbReference type="ChEBI" id="CHEBI:59789"/>
    </ligand>
</feature>
<dbReference type="PANTHER" id="PTHR46429">
    <property type="entry name" value="23S RRNA (GUANOSINE-2'-O-)-METHYLTRANSFERASE RLMB"/>
    <property type="match status" value="1"/>
</dbReference>
<proteinExistence type="inferred from homology"/>
<evidence type="ECO:0000259" key="7">
    <source>
        <dbReference type="SMART" id="SM00967"/>
    </source>
</evidence>
<dbReference type="SUPFAM" id="SSF75217">
    <property type="entry name" value="alpha/beta knot"/>
    <property type="match status" value="1"/>
</dbReference>
<comment type="subcellular location">
    <subcellularLocation>
        <location evidence="6">Cytoplasm</location>
    </subcellularLocation>
</comment>
<dbReference type="Pfam" id="PF00588">
    <property type="entry name" value="SpoU_methylase"/>
    <property type="match status" value="1"/>
</dbReference>
<dbReference type="AlphaFoldDB" id="A0A6S6TQL5"/>